<dbReference type="PANTHER" id="PTHR30055">
    <property type="entry name" value="HTH-TYPE TRANSCRIPTIONAL REGULATOR RUTR"/>
    <property type="match status" value="1"/>
</dbReference>
<evidence type="ECO:0000259" key="5">
    <source>
        <dbReference type="PROSITE" id="PS50977"/>
    </source>
</evidence>
<dbReference type="AlphaFoldDB" id="A0A7M1SWT5"/>
<gene>
    <name evidence="6" type="ORF">IM660_07165</name>
</gene>
<keyword evidence="2 4" id="KW-0238">DNA-binding</keyword>
<dbReference type="PROSITE" id="PS50977">
    <property type="entry name" value="HTH_TETR_2"/>
    <property type="match status" value="1"/>
</dbReference>
<dbReference type="SUPFAM" id="SSF46689">
    <property type="entry name" value="Homeodomain-like"/>
    <property type="match status" value="1"/>
</dbReference>
<protein>
    <submittedName>
        <fullName evidence="6">TetR/AcrR family transcriptional regulator</fullName>
    </submittedName>
</protein>
<dbReference type="InterPro" id="IPR050109">
    <property type="entry name" value="HTH-type_TetR-like_transc_reg"/>
</dbReference>
<evidence type="ECO:0000256" key="1">
    <source>
        <dbReference type="ARBA" id="ARBA00023015"/>
    </source>
</evidence>
<evidence type="ECO:0000256" key="4">
    <source>
        <dbReference type="PROSITE-ProRule" id="PRU00335"/>
    </source>
</evidence>
<evidence type="ECO:0000313" key="6">
    <source>
        <dbReference type="EMBL" id="QOR72015.1"/>
    </source>
</evidence>
<proteinExistence type="predicted"/>
<dbReference type="KEGG" id="halt:IM660_07165"/>
<feature type="domain" description="HTH tetR-type" evidence="5">
    <location>
        <begin position="20"/>
        <end position="80"/>
    </location>
</feature>
<dbReference type="Pfam" id="PF00440">
    <property type="entry name" value="TetR_N"/>
    <property type="match status" value="1"/>
</dbReference>
<dbReference type="PROSITE" id="PS01081">
    <property type="entry name" value="HTH_TETR_1"/>
    <property type="match status" value="1"/>
</dbReference>
<evidence type="ECO:0000313" key="7">
    <source>
        <dbReference type="Proteomes" id="UP000593758"/>
    </source>
</evidence>
<evidence type="ECO:0000256" key="2">
    <source>
        <dbReference type="ARBA" id="ARBA00023125"/>
    </source>
</evidence>
<dbReference type="InterPro" id="IPR001647">
    <property type="entry name" value="HTH_TetR"/>
</dbReference>
<dbReference type="GO" id="GO:0000976">
    <property type="term" value="F:transcription cis-regulatory region binding"/>
    <property type="evidence" value="ECO:0007669"/>
    <property type="project" value="TreeGrafter"/>
</dbReference>
<dbReference type="Proteomes" id="UP000593758">
    <property type="component" value="Chromosome"/>
</dbReference>
<feature type="DNA-binding region" description="H-T-H motif" evidence="4">
    <location>
        <begin position="43"/>
        <end position="62"/>
    </location>
</feature>
<dbReference type="Gene3D" id="1.10.357.10">
    <property type="entry name" value="Tetracycline Repressor, domain 2"/>
    <property type="match status" value="1"/>
</dbReference>
<name>A0A7M1SWT5_9MICO</name>
<reference evidence="6 7" key="1">
    <citation type="submission" date="2020-10" db="EMBL/GenBank/DDBJ databases">
        <title>Haloactinobacterium sp. RN3S43, a bacterium isolated from saline soil.</title>
        <authorList>
            <person name="Sun J.-Q."/>
        </authorList>
    </citation>
    <scope>NUCLEOTIDE SEQUENCE [LARGE SCALE GENOMIC DNA]</scope>
    <source>
        <strain evidence="6 7">RN3S43</strain>
    </source>
</reference>
<keyword evidence="3" id="KW-0804">Transcription</keyword>
<evidence type="ECO:0000256" key="3">
    <source>
        <dbReference type="ARBA" id="ARBA00023163"/>
    </source>
</evidence>
<keyword evidence="1" id="KW-0805">Transcription regulation</keyword>
<dbReference type="PANTHER" id="PTHR30055:SF238">
    <property type="entry name" value="MYCOFACTOCIN BIOSYNTHESIS TRANSCRIPTIONAL REGULATOR MFTR-RELATED"/>
    <property type="match status" value="1"/>
</dbReference>
<accession>A0A7M1SWT5</accession>
<dbReference type="GO" id="GO:0003700">
    <property type="term" value="F:DNA-binding transcription factor activity"/>
    <property type="evidence" value="ECO:0007669"/>
    <property type="project" value="TreeGrafter"/>
</dbReference>
<dbReference type="InterPro" id="IPR023772">
    <property type="entry name" value="DNA-bd_HTH_TetR-type_CS"/>
</dbReference>
<dbReference type="RefSeq" id="WP_193498661.1">
    <property type="nucleotide sequence ID" value="NZ_CP063169.1"/>
</dbReference>
<keyword evidence="7" id="KW-1185">Reference proteome</keyword>
<dbReference type="InterPro" id="IPR009057">
    <property type="entry name" value="Homeodomain-like_sf"/>
</dbReference>
<sequence>MTTAPTSAHSSPGLRERKRVQTRAQLARDAFALARERGVDGFTIDEVAEATGVARRTFFNHFSSKEEAISHVVAMAVHESLAELVHPGATPGVDDCAVIEAFGRSDLLETIGRVTRALLSPDVVTTFRQFAALAESHPSVLPHVHQVEAQARERAAELLGDPSFGALDPFVARLVPGVVISALSTVILRESHVTEIDGPAPHAVSTDEFVAQLLRFITTGIGPGEPRHTGPAAPSR</sequence>
<dbReference type="EMBL" id="CP063169">
    <property type="protein sequence ID" value="QOR72015.1"/>
    <property type="molecule type" value="Genomic_DNA"/>
</dbReference>
<organism evidence="6 7">
    <name type="scientific">Ruania alkalisoli</name>
    <dbReference type="NCBI Taxonomy" id="2779775"/>
    <lineage>
        <taxon>Bacteria</taxon>
        <taxon>Bacillati</taxon>
        <taxon>Actinomycetota</taxon>
        <taxon>Actinomycetes</taxon>
        <taxon>Micrococcales</taxon>
        <taxon>Ruaniaceae</taxon>
        <taxon>Ruania</taxon>
    </lineage>
</organism>